<dbReference type="Proteomes" id="UP000319976">
    <property type="component" value="Chromosome"/>
</dbReference>
<organism evidence="2 3">
    <name type="scientific">Calycomorphotria hydatis</name>
    <dbReference type="NCBI Taxonomy" id="2528027"/>
    <lineage>
        <taxon>Bacteria</taxon>
        <taxon>Pseudomonadati</taxon>
        <taxon>Planctomycetota</taxon>
        <taxon>Planctomycetia</taxon>
        <taxon>Planctomycetales</taxon>
        <taxon>Planctomycetaceae</taxon>
        <taxon>Calycomorphotria</taxon>
    </lineage>
</organism>
<dbReference type="EMBL" id="CP036316">
    <property type="protein sequence ID" value="QDT66264.1"/>
    <property type="molecule type" value="Genomic_DNA"/>
</dbReference>
<evidence type="ECO:0000313" key="2">
    <source>
        <dbReference type="EMBL" id="QDT66264.1"/>
    </source>
</evidence>
<dbReference type="OrthoDB" id="213513at2"/>
<evidence type="ECO:0000256" key="1">
    <source>
        <dbReference type="SAM" id="MobiDB-lite"/>
    </source>
</evidence>
<evidence type="ECO:0000313" key="3">
    <source>
        <dbReference type="Proteomes" id="UP000319976"/>
    </source>
</evidence>
<reference evidence="2 3" key="1">
    <citation type="submission" date="2019-02" db="EMBL/GenBank/DDBJ databases">
        <title>Deep-cultivation of Planctomycetes and their phenomic and genomic characterization uncovers novel biology.</title>
        <authorList>
            <person name="Wiegand S."/>
            <person name="Jogler M."/>
            <person name="Boedeker C."/>
            <person name="Pinto D."/>
            <person name="Vollmers J."/>
            <person name="Rivas-Marin E."/>
            <person name="Kohn T."/>
            <person name="Peeters S.H."/>
            <person name="Heuer A."/>
            <person name="Rast P."/>
            <person name="Oberbeckmann S."/>
            <person name="Bunk B."/>
            <person name="Jeske O."/>
            <person name="Meyerdierks A."/>
            <person name="Storesund J.E."/>
            <person name="Kallscheuer N."/>
            <person name="Luecker S."/>
            <person name="Lage O.M."/>
            <person name="Pohl T."/>
            <person name="Merkel B.J."/>
            <person name="Hornburger P."/>
            <person name="Mueller R.-W."/>
            <person name="Bruemmer F."/>
            <person name="Labrenz M."/>
            <person name="Spormann A.M."/>
            <person name="Op den Camp H."/>
            <person name="Overmann J."/>
            <person name="Amann R."/>
            <person name="Jetten M.S.M."/>
            <person name="Mascher T."/>
            <person name="Medema M.H."/>
            <person name="Devos D.P."/>
            <person name="Kaster A.-K."/>
            <person name="Ovreas L."/>
            <person name="Rohde M."/>
            <person name="Galperin M.Y."/>
            <person name="Jogler C."/>
        </authorList>
    </citation>
    <scope>NUCLEOTIDE SEQUENCE [LARGE SCALE GENOMIC DNA]</scope>
    <source>
        <strain evidence="2 3">V22</strain>
    </source>
</reference>
<feature type="region of interest" description="Disordered" evidence="1">
    <location>
        <begin position="48"/>
        <end position="81"/>
    </location>
</feature>
<gene>
    <name evidence="2" type="ORF">V22_35290</name>
</gene>
<accession>A0A517TD18</accession>
<protein>
    <submittedName>
        <fullName evidence="2">Uncharacterized protein</fullName>
    </submittedName>
</protein>
<dbReference type="RefSeq" id="WP_145265222.1">
    <property type="nucleotide sequence ID" value="NZ_CP036316.1"/>
</dbReference>
<name>A0A517TD18_9PLAN</name>
<proteinExistence type="predicted"/>
<sequence>MAKTDYSVADLEKMLEQRQKELSALEAKRDQLSADLSDVEKEIADLVGKSMPGKAPSAPKKTVKKKKVVKKKKTAARGRRAKNAKPLKGYILDVLAANKKGLTISGVMDKVVASGYKTNSSAFKTVVYQNLYHMKKAGKISHNEKTGLYKPA</sequence>
<feature type="compositionally biased region" description="Basic residues" evidence="1">
    <location>
        <begin position="61"/>
        <end position="81"/>
    </location>
</feature>
<dbReference type="KEGG" id="chya:V22_35290"/>
<dbReference type="AlphaFoldDB" id="A0A517TD18"/>
<keyword evidence="3" id="KW-1185">Reference proteome</keyword>